<comment type="caution">
    <text evidence="1">The sequence shown here is derived from an EMBL/GenBank/DDBJ whole genome shotgun (WGS) entry which is preliminary data.</text>
</comment>
<name>A0A8T0RVP2_PANVG</name>
<dbReference type="Proteomes" id="UP000823388">
    <property type="component" value="Chromosome 5N"/>
</dbReference>
<protein>
    <submittedName>
        <fullName evidence="1">Uncharacterized protein</fullName>
    </submittedName>
</protein>
<accession>A0A8T0RVP2</accession>
<sequence>MGRNRICAKAWAGPGPTNRYQLLKMMEASQNHSLKKSAGYRFHVAGHGITQGFSGAETISAATGSAPGSCGIFVRADVEESESIRRRWGAGPRQSNQVALASWRKHAHGVTDLSSRPAAGVL</sequence>
<organism evidence="1 2">
    <name type="scientific">Panicum virgatum</name>
    <name type="common">Blackwell switchgrass</name>
    <dbReference type="NCBI Taxonomy" id="38727"/>
    <lineage>
        <taxon>Eukaryota</taxon>
        <taxon>Viridiplantae</taxon>
        <taxon>Streptophyta</taxon>
        <taxon>Embryophyta</taxon>
        <taxon>Tracheophyta</taxon>
        <taxon>Spermatophyta</taxon>
        <taxon>Magnoliopsida</taxon>
        <taxon>Liliopsida</taxon>
        <taxon>Poales</taxon>
        <taxon>Poaceae</taxon>
        <taxon>PACMAD clade</taxon>
        <taxon>Panicoideae</taxon>
        <taxon>Panicodae</taxon>
        <taxon>Paniceae</taxon>
        <taxon>Panicinae</taxon>
        <taxon>Panicum</taxon>
        <taxon>Panicum sect. Hiantes</taxon>
    </lineage>
</organism>
<evidence type="ECO:0000313" key="2">
    <source>
        <dbReference type="Proteomes" id="UP000823388"/>
    </source>
</evidence>
<reference evidence="1" key="1">
    <citation type="submission" date="2020-05" db="EMBL/GenBank/DDBJ databases">
        <title>WGS assembly of Panicum virgatum.</title>
        <authorList>
            <person name="Lovell J.T."/>
            <person name="Jenkins J."/>
            <person name="Shu S."/>
            <person name="Juenger T.E."/>
            <person name="Schmutz J."/>
        </authorList>
    </citation>
    <scope>NUCLEOTIDE SEQUENCE</scope>
    <source>
        <strain evidence="1">AP13</strain>
    </source>
</reference>
<dbReference type="AlphaFoldDB" id="A0A8T0RVP2"/>
<evidence type="ECO:0000313" key="1">
    <source>
        <dbReference type="EMBL" id="KAG2590612.1"/>
    </source>
</evidence>
<proteinExistence type="predicted"/>
<gene>
    <name evidence="1" type="ORF">PVAP13_5NG419200</name>
</gene>
<dbReference type="EMBL" id="CM029046">
    <property type="protein sequence ID" value="KAG2590612.1"/>
    <property type="molecule type" value="Genomic_DNA"/>
</dbReference>
<keyword evidence="2" id="KW-1185">Reference proteome</keyword>